<accession>A0ABU5L7U2</accession>
<gene>
    <name evidence="2" type="ORF">Cyrtocomes_00567</name>
</gene>
<dbReference type="RefSeq" id="WP_322497672.1">
    <property type="nucleotide sequence ID" value="NZ_JARGYT010000026.1"/>
</dbReference>
<sequence>MTTSIVCKSCGSEFYVDEFDITEAGRFVRCSVCEYEWLASSMDLRFVDDRSTRYEDDRLQRPDTSKRFIYKIFLVLGIMLCAVGLYYASNLDFRLWVDSGFLRTDPVYSGIALEDMHYHIEEIGDVSGDSRARWLSITLNFHNNSSSVKILDNVEIKGLSVGKREILSSIFSPGESIVPKGRLKLTLRVSVNSETVPSYIKIKHNTARHTNIEEGHITAISFDNKHLRCPTS</sequence>
<dbReference type="EMBL" id="JARGYT010000026">
    <property type="protein sequence ID" value="MDZ5762194.1"/>
    <property type="molecule type" value="Genomic_DNA"/>
</dbReference>
<keyword evidence="1" id="KW-0472">Membrane</keyword>
<evidence type="ECO:0008006" key="4">
    <source>
        <dbReference type="Google" id="ProtNLM"/>
    </source>
</evidence>
<evidence type="ECO:0000313" key="3">
    <source>
        <dbReference type="Proteomes" id="UP001293791"/>
    </source>
</evidence>
<feature type="transmembrane region" description="Helical" evidence="1">
    <location>
        <begin position="68"/>
        <end position="88"/>
    </location>
</feature>
<keyword evidence="1" id="KW-1133">Transmembrane helix</keyword>
<reference evidence="2 3" key="1">
    <citation type="submission" date="2023-02" db="EMBL/GenBank/DDBJ databases">
        <title>Host association and intracellularity evolved multiple times independently in the Rickettsiales.</title>
        <authorList>
            <person name="Castelli M."/>
            <person name="Nardi T."/>
            <person name="Gammuto L."/>
            <person name="Bellinzona G."/>
            <person name="Sabaneyeva E."/>
            <person name="Potekhin A."/>
            <person name="Serra V."/>
            <person name="Petroni G."/>
            <person name="Sassera D."/>
        </authorList>
    </citation>
    <scope>NUCLEOTIDE SEQUENCE [LARGE SCALE GENOMIC DNA]</scope>
    <source>
        <strain evidence="2 3">BOD18</strain>
    </source>
</reference>
<organism evidence="2 3">
    <name type="scientific">Candidatus Cyrtobacter comes</name>
    <dbReference type="NCBI Taxonomy" id="675776"/>
    <lineage>
        <taxon>Bacteria</taxon>
        <taxon>Pseudomonadati</taxon>
        <taxon>Pseudomonadota</taxon>
        <taxon>Alphaproteobacteria</taxon>
        <taxon>Rickettsiales</taxon>
        <taxon>Candidatus Midichloriaceae</taxon>
        <taxon>Candidatus Cyrtobacter</taxon>
    </lineage>
</organism>
<dbReference type="InterPro" id="IPR011723">
    <property type="entry name" value="Znf/thioredoxin_put"/>
</dbReference>
<keyword evidence="3" id="KW-1185">Reference proteome</keyword>
<dbReference type="NCBIfam" id="TIGR02098">
    <property type="entry name" value="MJ0042_CXXC"/>
    <property type="match status" value="1"/>
</dbReference>
<proteinExistence type="predicted"/>
<dbReference type="Proteomes" id="UP001293791">
    <property type="component" value="Unassembled WGS sequence"/>
</dbReference>
<keyword evidence="1" id="KW-0812">Transmembrane</keyword>
<name>A0ABU5L7U2_9RICK</name>
<evidence type="ECO:0000256" key="1">
    <source>
        <dbReference type="SAM" id="Phobius"/>
    </source>
</evidence>
<comment type="caution">
    <text evidence="2">The sequence shown here is derived from an EMBL/GenBank/DDBJ whole genome shotgun (WGS) entry which is preliminary data.</text>
</comment>
<protein>
    <recommendedName>
        <fullName evidence="4">Zinc finger/thioredoxin putative domain-containing protein</fullName>
    </recommendedName>
</protein>
<evidence type="ECO:0000313" key="2">
    <source>
        <dbReference type="EMBL" id="MDZ5762194.1"/>
    </source>
</evidence>